<keyword evidence="4 5" id="KW-0274">FAD</keyword>
<dbReference type="RefSeq" id="WP_098503713.1">
    <property type="nucleotide sequence ID" value="NZ_PDJQ01000001.1"/>
</dbReference>
<reference evidence="7 8" key="1">
    <citation type="submission" date="2017-09" db="EMBL/GenBank/DDBJ databases">
        <title>Sequencing the genomes of two abundant thermophiles in Great Basin hot springs: Thermocrinis jamiesonii and novel Chloroflexi Thermoflexus hugenholtzii.</title>
        <authorList>
            <person name="Hedlund B."/>
        </authorList>
    </citation>
    <scope>NUCLEOTIDE SEQUENCE [LARGE SCALE GENOMIC DNA]</scope>
    <source>
        <strain evidence="7 8">G233</strain>
    </source>
</reference>
<evidence type="ECO:0000256" key="2">
    <source>
        <dbReference type="ARBA" id="ARBA00010790"/>
    </source>
</evidence>
<accession>A0A2A9HGU8</accession>
<dbReference type="EMBL" id="PDJQ01000001">
    <property type="protein sequence ID" value="PFG74320.1"/>
    <property type="molecule type" value="Genomic_DNA"/>
</dbReference>
<feature type="binding site" evidence="5">
    <location>
        <position position="83"/>
    </location>
    <ligand>
        <name>FAD</name>
        <dbReference type="ChEBI" id="CHEBI:57692"/>
    </ligand>
</feature>
<evidence type="ECO:0000313" key="7">
    <source>
        <dbReference type="EMBL" id="PFG74320.1"/>
    </source>
</evidence>
<evidence type="ECO:0000259" key="6">
    <source>
        <dbReference type="PROSITE" id="PS00624"/>
    </source>
</evidence>
<dbReference type="GO" id="GO:0016614">
    <property type="term" value="F:oxidoreductase activity, acting on CH-OH group of donors"/>
    <property type="evidence" value="ECO:0007669"/>
    <property type="project" value="InterPro"/>
</dbReference>
<organism evidence="7 8">
    <name type="scientific">Tepidiforma thermophila (strain KCTC 52669 / CGMCC 1.13589 / G233)</name>
    <dbReference type="NCBI Taxonomy" id="2761530"/>
    <lineage>
        <taxon>Bacteria</taxon>
        <taxon>Bacillati</taxon>
        <taxon>Chloroflexota</taxon>
        <taxon>Tepidiformia</taxon>
        <taxon>Tepidiformales</taxon>
        <taxon>Tepidiformaceae</taxon>
        <taxon>Tepidiforma</taxon>
    </lineage>
</organism>
<dbReference type="PIRSF" id="PIRSF000137">
    <property type="entry name" value="Alcohol_oxidase"/>
    <property type="match status" value="1"/>
</dbReference>
<dbReference type="GO" id="GO:0050660">
    <property type="term" value="F:flavin adenine dinucleotide binding"/>
    <property type="evidence" value="ECO:0007669"/>
    <property type="project" value="InterPro"/>
</dbReference>
<name>A0A2A9HGU8_TEPT2</name>
<dbReference type="AlphaFoldDB" id="A0A2A9HGU8"/>
<keyword evidence="3" id="KW-0285">Flavoprotein</keyword>
<sequence>MDEPFDVIVVGAGSAGAAIAARASEDPRRSVLLVEAGPDYPDLSRLPFDLVNSHNNSYTAHDWGLAYQPTAAGRRHPFPRGRVTGGSSAVNTTIALRGVPEDYDGWAAAGNPEWAWEKVLPAFRRLERDLDFGDRPYHGDAGPITIRRYRWDELTKVHQAWLETAAELGYPHCDDANAPDSWGAGPHPMNKIGRLRISTAIGYLASARARPNFRILPLTLTRRVLFEGRRAEGIEVERNGTVETLRGRLIVLSAGAIHSPAILLRSGIGPAAELARLSIEPVRVAPGVGTRLSDHPALAVVATVRDPAILDPDQPLVQTILRYTAPGSPFRNDLQVEAFSFSPRGGGPLQSFAVAAVLEQVNGTGTLRLASADPHAAPVIENRFCEDAEDRRRLIACFRDALRFVTTGPLGALVDRIVFPDVTRDLSDEVIGQLLLRFAASGYHPCATAPMGPADDPGAVVDQYGRVHGAEGLVVADASIMPTVPRANTNLTSIMIGEMVGEWLRTRPDRYGL</sequence>
<comment type="similarity">
    <text evidence="2">Belongs to the GMC oxidoreductase family.</text>
</comment>
<protein>
    <submittedName>
        <fullName evidence="7">Choline dehydrogenase</fullName>
    </submittedName>
</protein>
<proteinExistence type="inferred from homology"/>
<dbReference type="SUPFAM" id="SSF54373">
    <property type="entry name" value="FAD-linked reductases, C-terminal domain"/>
    <property type="match status" value="1"/>
</dbReference>
<comment type="cofactor">
    <cofactor evidence="1 5">
        <name>FAD</name>
        <dbReference type="ChEBI" id="CHEBI:57692"/>
    </cofactor>
</comment>
<feature type="domain" description="Glucose-methanol-choline oxidoreductase N-terminal" evidence="6">
    <location>
        <begin position="255"/>
        <end position="269"/>
    </location>
</feature>
<dbReference type="Pfam" id="PF05199">
    <property type="entry name" value="GMC_oxred_C"/>
    <property type="match status" value="1"/>
</dbReference>
<dbReference type="PANTHER" id="PTHR11552:SF147">
    <property type="entry name" value="CHOLINE DEHYDROGENASE, MITOCHONDRIAL"/>
    <property type="match status" value="1"/>
</dbReference>
<dbReference type="Gene3D" id="3.50.50.60">
    <property type="entry name" value="FAD/NAD(P)-binding domain"/>
    <property type="match status" value="1"/>
</dbReference>
<evidence type="ECO:0000313" key="8">
    <source>
        <dbReference type="Proteomes" id="UP000223071"/>
    </source>
</evidence>
<dbReference type="SUPFAM" id="SSF51905">
    <property type="entry name" value="FAD/NAD(P)-binding domain"/>
    <property type="match status" value="1"/>
</dbReference>
<keyword evidence="8" id="KW-1185">Reference proteome</keyword>
<gene>
    <name evidence="7" type="ORF">A9A59_1539</name>
</gene>
<dbReference type="InterPro" id="IPR007867">
    <property type="entry name" value="GMC_OxRtase_C"/>
</dbReference>
<dbReference type="InterPro" id="IPR036188">
    <property type="entry name" value="FAD/NAD-bd_sf"/>
</dbReference>
<dbReference type="Pfam" id="PF00732">
    <property type="entry name" value="GMC_oxred_N"/>
    <property type="match status" value="1"/>
</dbReference>
<dbReference type="InterPro" id="IPR012132">
    <property type="entry name" value="GMC_OxRdtase"/>
</dbReference>
<evidence type="ECO:0000256" key="1">
    <source>
        <dbReference type="ARBA" id="ARBA00001974"/>
    </source>
</evidence>
<dbReference type="InterPro" id="IPR000172">
    <property type="entry name" value="GMC_OxRdtase_N"/>
</dbReference>
<evidence type="ECO:0000256" key="3">
    <source>
        <dbReference type="ARBA" id="ARBA00022630"/>
    </source>
</evidence>
<dbReference type="Gene3D" id="3.30.410.40">
    <property type="match status" value="1"/>
</dbReference>
<evidence type="ECO:0000256" key="4">
    <source>
        <dbReference type="ARBA" id="ARBA00022827"/>
    </source>
</evidence>
<dbReference type="Proteomes" id="UP000223071">
    <property type="component" value="Unassembled WGS sequence"/>
</dbReference>
<dbReference type="PROSITE" id="PS00624">
    <property type="entry name" value="GMC_OXRED_2"/>
    <property type="match status" value="1"/>
</dbReference>
<evidence type="ECO:0000256" key="5">
    <source>
        <dbReference type="PIRSR" id="PIRSR000137-2"/>
    </source>
</evidence>
<comment type="caution">
    <text evidence="7">The sequence shown here is derived from an EMBL/GenBank/DDBJ whole genome shotgun (WGS) entry which is preliminary data.</text>
</comment>
<dbReference type="PANTHER" id="PTHR11552">
    <property type="entry name" value="GLUCOSE-METHANOL-CHOLINE GMC OXIDOREDUCTASE"/>
    <property type="match status" value="1"/>
</dbReference>